<organism evidence="1">
    <name type="scientific">Candidatus Kentrum sp. MB</name>
    <dbReference type="NCBI Taxonomy" id="2138164"/>
    <lineage>
        <taxon>Bacteria</taxon>
        <taxon>Pseudomonadati</taxon>
        <taxon>Pseudomonadota</taxon>
        <taxon>Gammaproteobacteria</taxon>
        <taxon>Candidatus Kentrum</taxon>
    </lineage>
</organism>
<evidence type="ECO:0000313" key="3">
    <source>
        <dbReference type="EMBL" id="VFK77044.1"/>
    </source>
</evidence>
<protein>
    <submittedName>
        <fullName evidence="1">Fatty acid hydroxylase superfamily protein</fullName>
    </submittedName>
</protein>
<reference evidence="1" key="1">
    <citation type="submission" date="2019-02" db="EMBL/GenBank/DDBJ databases">
        <authorList>
            <person name="Gruber-Vodicka R. H."/>
            <person name="Seah K. B. B."/>
        </authorList>
    </citation>
    <scope>NUCLEOTIDE SEQUENCE</scope>
    <source>
        <strain evidence="1">BECK_BZ197</strain>
        <strain evidence="3">BECK_BZ198</strain>
        <strain evidence="2">BECK_BZ199</strain>
    </source>
</reference>
<dbReference type="EMBL" id="CAADGH010000093">
    <property type="protein sequence ID" value="VFK77044.1"/>
    <property type="molecule type" value="Genomic_DNA"/>
</dbReference>
<evidence type="ECO:0000313" key="1">
    <source>
        <dbReference type="EMBL" id="VFK31764.1"/>
    </source>
</evidence>
<dbReference type="EMBL" id="CAADFQ010000091">
    <property type="protein sequence ID" value="VFK34927.1"/>
    <property type="molecule type" value="Genomic_DNA"/>
</dbReference>
<dbReference type="EMBL" id="CAADFO010000092">
    <property type="protein sequence ID" value="VFK31764.1"/>
    <property type="molecule type" value="Genomic_DNA"/>
</dbReference>
<dbReference type="AlphaFoldDB" id="A0A450XR48"/>
<gene>
    <name evidence="1" type="ORF">BECKMB1821G_GA0114241_10929</name>
    <name evidence="3" type="ORF">BECKMB1821H_GA0114242_10939</name>
    <name evidence="2" type="ORF">BECKMB1821I_GA0114274_10919</name>
</gene>
<evidence type="ECO:0000313" key="2">
    <source>
        <dbReference type="EMBL" id="VFK34927.1"/>
    </source>
</evidence>
<name>A0A450XR48_9GAMM</name>
<proteinExistence type="predicted"/>
<accession>A0A450XR48</accession>
<sequence>MVTSDMHRVHHSILPEKTDSNFGFNLSIWDRLFGTYRVRLRDGQEGMTIGIGQFNTRRDLWLDKLLQPFRDKRSVSTLEISWENLQ</sequence>